<keyword evidence="4" id="KW-0813">Transport</keyword>
<dbReference type="EMBL" id="PGGS01000131">
    <property type="protein sequence ID" value="PNH08414.1"/>
    <property type="molecule type" value="Genomic_DNA"/>
</dbReference>
<name>A0A2J8A7A8_9CHLO</name>
<evidence type="ECO:0008006" key="15">
    <source>
        <dbReference type="Google" id="ProtNLM"/>
    </source>
</evidence>
<reference evidence="13 14" key="1">
    <citation type="journal article" date="2017" name="Mol. Biol. Evol.">
        <title>The 4-celled Tetrabaena socialis nuclear genome reveals the essential components for genetic control of cell number at the origin of multicellularity in the volvocine lineage.</title>
        <authorList>
            <person name="Featherston J."/>
            <person name="Arakaki Y."/>
            <person name="Hanschen E.R."/>
            <person name="Ferris P.J."/>
            <person name="Michod R.E."/>
            <person name="Olson B.J.S.C."/>
            <person name="Nozaki H."/>
            <person name="Durand P.M."/>
        </authorList>
    </citation>
    <scope>NUCLEOTIDE SEQUENCE [LARGE SCALE GENOMIC DNA]</scope>
    <source>
        <strain evidence="13 14">NIES-571</strain>
    </source>
</reference>
<evidence type="ECO:0000313" key="14">
    <source>
        <dbReference type="Proteomes" id="UP000236333"/>
    </source>
</evidence>
<evidence type="ECO:0000256" key="1">
    <source>
        <dbReference type="ARBA" id="ARBA00003195"/>
    </source>
</evidence>
<keyword evidence="9 12" id="KW-1133">Transmembrane helix</keyword>
<keyword evidence="6 12" id="KW-0812">Transmembrane</keyword>
<dbReference type="AlphaFoldDB" id="A0A2J8A7A8"/>
<dbReference type="Proteomes" id="UP000236333">
    <property type="component" value="Unassembled WGS sequence"/>
</dbReference>
<evidence type="ECO:0000256" key="6">
    <source>
        <dbReference type="ARBA" id="ARBA00022692"/>
    </source>
</evidence>
<gene>
    <name evidence="13" type="ORF">TSOC_005023</name>
</gene>
<dbReference type="GO" id="GO:0022900">
    <property type="term" value="P:electron transport chain"/>
    <property type="evidence" value="ECO:0007669"/>
    <property type="project" value="InterPro"/>
</dbReference>
<evidence type="ECO:0000256" key="7">
    <source>
        <dbReference type="ARBA" id="ARBA00022792"/>
    </source>
</evidence>
<organism evidence="13 14">
    <name type="scientific">Tetrabaena socialis</name>
    <dbReference type="NCBI Taxonomy" id="47790"/>
    <lineage>
        <taxon>Eukaryota</taxon>
        <taxon>Viridiplantae</taxon>
        <taxon>Chlorophyta</taxon>
        <taxon>core chlorophytes</taxon>
        <taxon>Chlorophyceae</taxon>
        <taxon>CS clade</taxon>
        <taxon>Chlamydomonadales</taxon>
        <taxon>Tetrabaenaceae</taxon>
        <taxon>Tetrabaena</taxon>
    </lineage>
</organism>
<dbReference type="InterPro" id="IPR012576">
    <property type="entry name" value="NDUFB3"/>
</dbReference>
<comment type="similarity">
    <text evidence="3">Belongs to the complex I NDUFB3 subunit family.</text>
</comment>
<keyword evidence="8" id="KW-0249">Electron transport</keyword>
<comment type="subcellular location">
    <subcellularLocation>
        <location evidence="2">Mitochondrion inner membrane</location>
        <topology evidence="2">Single-pass membrane protein</topology>
        <orientation evidence="2">Matrix side</orientation>
    </subcellularLocation>
</comment>
<keyword evidence="14" id="KW-1185">Reference proteome</keyword>
<evidence type="ECO:0000256" key="5">
    <source>
        <dbReference type="ARBA" id="ARBA00022660"/>
    </source>
</evidence>
<comment type="caution">
    <text evidence="13">The sequence shown here is derived from an EMBL/GenBank/DDBJ whole genome shotgun (WGS) entry which is preliminary data.</text>
</comment>
<dbReference type="Pfam" id="PF08122">
    <property type="entry name" value="NDUF_B12"/>
    <property type="match status" value="1"/>
</dbReference>
<evidence type="ECO:0000256" key="10">
    <source>
        <dbReference type="ARBA" id="ARBA00023128"/>
    </source>
</evidence>
<keyword evidence="5" id="KW-0679">Respiratory chain</keyword>
<proteinExistence type="inferred from homology"/>
<sequence length="55" mass="6437">MPKVIGFQWERYEAWRHHPLLQFNKRTAFPGLGLGVAAFLAFVAYDKSQPKEDHH</sequence>
<evidence type="ECO:0000256" key="9">
    <source>
        <dbReference type="ARBA" id="ARBA00022989"/>
    </source>
</evidence>
<evidence type="ECO:0000256" key="12">
    <source>
        <dbReference type="SAM" id="Phobius"/>
    </source>
</evidence>
<dbReference type="OrthoDB" id="521512at2759"/>
<dbReference type="GO" id="GO:0005743">
    <property type="term" value="C:mitochondrial inner membrane"/>
    <property type="evidence" value="ECO:0007669"/>
    <property type="project" value="UniProtKB-SubCell"/>
</dbReference>
<evidence type="ECO:0000313" key="13">
    <source>
        <dbReference type="EMBL" id="PNH08414.1"/>
    </source>
</evidence>
<evidence type="ECO:0000256" key="2">
    <source>
        <dbReference type="ARBA" id="ARBA00004298"/>
    </source>
</evidence>
<keyword evidence="7" id="KW-0999">Mitochondrion inner membrane</keyword>
<evidence type="ECO:0000256" key="11">
    <source>
        <dbReference type="ARBA" id="ARBA00023136"/>
    </source>
</evidence>
<keyword evidence="10" id="KW-0496">Mitochondrion</keyword>
<comment type="function">
    <text evidence="1">Accessory subunit of the mitochondrial membrane respiratory chain NADH dehydrogenase (Complex I), that is believed not to be involved in catalysis. Complex I functions in the transfer of electrons from NADH to the respiratory chain. The immediate electron acceptor for the enzyme is believed to be ubiquinone.</text>
</comment>
<evidence type="ECO:0000256" key="3">
    <source>
        <dbReference type="ARBA" id="ARBA00005667"/>
    </source>
</evidence>
<keyword evidence="11 12" id="KW-0472">Membrane</keyword>
<evidence type="ECO:0000256" key="8">
    <source>
        <dbReference type="ARBA" id="ARBA00022982"/>
    </source>
</evidence>
<accession>A0A2J8A7A8</accession>
<evidence type="ECO:0000256" key="4">
    <source>
        <dbReference type="ARBA" id="ARBA00022448"/>
    </source>
</evidence>
<protein>
    <recommendedName>
        <fullName evidence="15">NADH dehydrogenase [ubiquinone] 1 beta subcomplex subunit 3</fullName>
    </recommendedName>
</protein>
<feature type="transmembrane region" description="Helical" evidence="12">
    <location>
        <begin position="27"/>
        <end position="45"/>
    </location>
</feature>